<reference evidence="2" key="1">
    <citation type="submission" date="2021-12" db="EMBL/GenBank/DDBJ databases">
        <authorList>
            <person name="Zaccaron A."/>
            <person name="Stergiopoulos I."/>
        </authorList>
    </citation>
    <scope>NUCLEOTIDE SEQUENCE</scope>
    <source>
        <strain evidence="2">Race5_Kim</strain>
    </source>
</reference>
<reference evidence="2" key="2">
    <citation type="journal article" date="2022" name="Microb. Genom.">
        <title>A chromosome-scale genome assembly of the tomato pathogen Cladosporium fulvum reveals a compartmentalized genome architecture and the presence of a dispensable chromosome.</title>
        <authorList>
            <person name="Zaccaron A.Z."/>
            <person name="Chen L.H."/>
            <person name="Samaras A."/>
            <person name="Stergiopoulos I."/>
        </authorList>
    </citation>
    <scope>NUCLEOTIDE SEQUENCE</scope>
    <source>
        <strain evidence="2">Race5_Kim</strain>
    </source>
</reference>
<organism evidence="2 3">
    <name type="scientific">Passalora fulva</name>
    <name type="common">Tomato leaf mold</name>
    <name type="synonym">Cladosporium fulvum</name>
    <dbReference type="NCBI Taxonomy" id="5499"/>
    <lineage>
        <taxon>Eukaryota</taxon>
        <taxon>Fungi</taxon>
        <taxon>Dikarya</taxon>
        <taxon>Ascomycota</taxon>
        <taxon>Pezizomycotina</taxon>
        <taxon>Dothideomycetes</taxon>
        <taxon>Dothideomycetidae</taxon>
        <taxon>Mycosphaerellales</taxon>
        <taxon>Mycosphaerellaceae</taxon>
        <taxon>Fulvia</taxon>
    </lineage>
</organism>
<name>A0A9Q8UWI3_PASFU</name>
<dbReference type="Pfam" id="PF06101">
    <property type="entry name" value="Vps62"/>
    <property type="match status" value="1"/>
</dbReference>
<dbReference type="PANTHER" id="PTHR48174:SF5">
    <property type="entry name" value="VACUOLAR PROTEIN SORTING-ASSOCIATED PROTEIN 62"/>
    <property type="match status" value="1"/>
</dbReference>
<feature type="chain" id="PRO_5040135967" evidence="1">
    <location>
        <begin position="16"/>
        <end position="357"/>
    </location>
</feature>
<feature type="signal peptide" evidence="1">
    <location>
        <begin position="1"/>
        <end position="15"/>
    </location>
</feature>
<keyword evidence="1" id="KW-0732">Signal</keyword>
<dbReference type="KEGG" id="ffu:CLAFUR5_14229"/>
<dbReference type="RefSeq" id="XP_047769412.1">
    <property type="nucleotide sequence ID" value="XM_047913377.1"/>
</dbReference>
<dbReference type="OrthoDB" id="188042at2759"/>
<sequence length="357" mass="38747">MLSLALLSLALTATAAPLEPRQAPSNVPDFVVKFAPIAYLHTEEKYNPSDISTQLFNTHPAINRTTTTAGPNPLTLDNLNNLNTIANSGSPGGEDIFLTSNADPTTDPRPEYLYGVLPDAQGKTNGATSSAVITVQKGGGILDAFYFYFYAFDFGGVYFGLNVGNHVGDWEHTMVRFVAGVPQAIWYSQHSRGQAFTYQATKKGADGVRPLVYVANGTHANYATDGNHDHTIPGVNLPFGPIEDHTDAGALWDPIASAYYYSYDVSSKSFAPYNDEPTNWLYFTGHWGDAKIPEDDERQKCAFGIDALCEYVGGPTGPAFKGLDRKDVCPDGVEGGCHILPFALAKRDKEVWDDMSL</sequence>
<evidence type="ECO:0000313" key="2">
    <source>
        <dbReference type="EMBL" id="UJO25046.1"/>
    </source>
</evidence>
<dbReference type="PANTHER" id="PTHR48174">
    <property type="entry name" value="DUF946 FAMILY PROTEIN"/>
    <property type="match status" value="1"/>
</dbReference>
<dbReference type="EMBL" id="CP090175">
    <property type="protein sequence ID" value="UJO25046.1"/>
    <property type="molecule type" value="Genomic_DNA"/>
</dbReference>
<dbReference type="OMA" id="DAIWYSQ"/>
<dbReference type="InterPro" id="IPR009291">
    <property type="entry name" value="Vps62"/>
</dbReference>
<dbReference type="Proteomes" id="UP000756132">
    <property type="component" value="Chromosome 13"/>
</dbReference>
<evidence type="ECO:0000256" key="1">
    <source>
        <dbReference type="SAM" id="SignalP"/>
    </source>
</evidence>
<dbReference type="GeneID" id="71994107"/>
<gene>
    <name evidence="2" type="ORF">CLAFUR5_14229</name>
</gene>
<dbReference type="AlphaFoldDB" id="A0A9Q8UWI3"/>
<accession>A0A9Q8UWI3</accession>
<evidence type="ECO:0000313" key="3">
    <source>
        <dbReference type="Proteomes" id="UP000756132"/>
    </source>
</evidence>
<protein>
    <submittedName>
        <fullName evidence="2">Vacuolar protein sorting-associated protein TDA6</fullName>
    </submittedName>
</protein>
<proteinExistence type="predicted"/>
<keyword evidence="3" id="KW-1185">Reference proteome</keyword>